<keyword evidence="4" id="KW-0999">Mitochondrion inner membrane</keyword>
<name>A0AA40B4P2_9PEZI</name>
<evidence type="ECO:0000259" key="12">
    <source>
        <dbReference type="Pfam" id="PF02096"/>
    </source>
</evidence>
<evidence type="ECO:0000256" key="8">
    <source>
        <dbReference type="ARBA" id="ARBA00023136"/>
    </source>
</evidence>
<organism evidence="13 14">
    <name type="scientific">Lasiosphaeria miniovina</name>
    <dbReference type="NCBI Taxonomy" id="1954250"/>
    <lineage>
        <taxon>Eukaryota</taxon>
        <taxon>Fungi</taxon>
        <taxon>Dikarya</taxon>
        <taxon>Ascomycota</taxon>
        <taxon>Pezizomycotina</taxon>
        <taxon>Sordariomycetes</taxon>
        <taxon>Sordariomycetidae</taxon>
        <taxon>Sordariales</taxon>
        <taxon>Lasiosphaeriaceae</taxon>
        <taxon>Lasiosphaeria</taxon>
    </lineage>
</organism>
<feature type="transmembrane region" description="Helical" evidence="11">
    <location>
        <begin position="289"/>
        <end position="308"/>
    </location>
</feature>
<comment type="caution">
    <text evidence="13">The sequence shown here is derived from an EMBL/GenBank/DDBJ whole genome shotgun (WGS) entry which is preliminary data.</text>
</comment>
<dbReference type="GeneID" id="85330247"/>
<evidence type="ECO:0000256" key="11">
    <source>
        <dbReference type="SAM" id="Phobius"/>
    </source>
</evidence>
<accession>A0AA40B4P2</accession>
<feature type="domain" description="Membrane insertase YidC/Oxa/ALB C-terminal" evidence="12">
    <location>
        <begin position="165"/>
        <end position="360"/>
    </location>
</feature>
<keyword evidence="7" id="KW-0496">Mitochondrion</keyword>
<evidence type="ECO:0000256" key="1">
    <source>
        <dbReference type="ARBA" id="ARBA00004448"/>
    </source>
</evidence>
<comment type="subcellular location">
    <subcellularLocation>
        <location evidence="9">Membrane</location>
        <topology evidence="9">Multi-pass membrane protein</topology>
    </subcellularLocation>
    <subcellularLocation>
        <location evidence="1">Mitochondrion inner membrane</location>
        <topology evidence="1">Multi-pass membrane protein</topology>
    </subcellularLocation>
</comment>
<comment type="similarity">
    <text evidence="2 9">Belongs to the OXA1/ALB3/YidC family.</text>
</comment>
<dbReference type="GO" id="GO:0032979">
    <property type="term" value="P:protein insertion into mitochondrial inner membrane from matrix"/>
    <property type="evidence" value="ECO:0007669"/>
    <property type="project" value="TreeGrafter"/>
</dbReference>
<feature type="transmembrane region" description="Helical" evidence="11">
    <location>
        <begin position="165"/>
        <end position="189"/>
    </location>
</feature>
<keyword evidence="6 11" id="KW-1133">Transmembrane helix</keyword>
<dbReference type="Pfam" id="PF02096">
    <property type="entry name" value="60KD_IMP"/>
    <property type="match status" value="1"/>
</dbReference>
<keyword evidence="8 11" id="KW-0472">Membrane</keyword>
<protein>
    <submittedName>
        <fullName evidence="13">60Kd inner membrane protein-domain-containing protein</fullName>
    </submittedName>
</protein>
<gene>
    <name evidence="13" type="ORF">B0T26DRAFT_799612</name>
</gene>
<dbReference type="GO" id="GO:0005743">
    <property type="term" value="C:mitochondrial inner membrane"/>
    <property type="evidence" value="ECO:0007669"/>
    <property type="project" value="UniProtKB-SubCell"/>
</dbReference>
<dbReference type="PANTHER" id="PTHR12428:SF66">
    <property type="entry name" value="MITOCHONDRIAL INNER MEMBRANE PROTEIN OXA1L"/>
    <property type="match status" value="1"/>
</dbReference>
<evidence type="ECO:0000256" key="2">
    <source>
        <dbReference type="ARBA" id="ARBA00009877"/>
    </source>
</evidence>
<evidence type="ECO:0000256" key="4">
    <source>
        <dbReference type="ARBA" id="ARBA00022792"/>
    </source>
</evidence>
<feature type="transmembrane region" description="Helical" evidence="11">
    <location>
        <begin position="320"/>
        <end position="337"/>
    </location>
</feature>
<keyword evidence="14" id="KW-1185">Reference proteome</keyword>
<evidence type="ECO:0000313" key="13">
    <source>
        <dbReference type="EMBL" id="KAK0727660.1"/>
    </source>
</evidence>
<dbReference type="EMBL" id="JAUIRO010000002">
    <property type="protein sequence ID" value="KAK0727660.1"/>
    <property type="molecule type" value="Genomic_DNA"/>
</dbReference>
<feature type="transmembrane region" description="Helical" evidence="11">
    <location>
        <begin position="245"/>
        <end position="269"/>
    </location>
</feature>
<dbReference type="InterPro" id="IPR001708">
    <property type="entry name" value="YidC/ALB3/OXA1/COX18"/>
</dbReference>
<dbReference type="GO" id="GO:0032977">
    <property type="term" value="F:membrane insertase activity"/>
    <property type="evidence" value="ECO:0007669"/>
    <property type="project" value="InterPro"/>
</dbReference>
<evidence type="ECO:0000256" key="5">
    <source>
        <dbReference type="ARBA" id="ARBA00022946"/>
    </source>
</evidence>
<keyword evidence="3 9" id="KW-0812">Transmembrane</keyword>
<evidence type="ECO:0000313" key="14">
    <source>
        <dbReference type="Proteomes" id="UP001172101"/>
    </source>
</evidence>
<evidence type="ECO:0000256" key="9">
    <source>
        <dbReference type="RuleBase" id="RU003945"/>
    </source>
</evidence>
<reference evidence="13" key="1">
    <citation type="submission" date="2023-06" db="EMBL/GenBank/DDBJ databases">
        <title>Genome-scale phylogeny and comparative genomics of the fungal order Sordariales.</title>
        <authorList>
            <consortium name="Lawrence Berkeley National Laboratory"/>
            <person name="Hensen N."/>
            <person name="Bonometti L."/>
            <person name="Westerberg I."/>
            <person name="Brannstrom I.O."/>
            <person name="Guillou S."/>
            <person name="Cros-Aarteil S."/>
            <person name="Calhoun S."/>
            <person name="Haridas S."/>
            <person name="Kuo A."/>
            <person name="Mondo S."/>
            <person name="Pangilinan J."/>
            <person name="Riley R."/>
            <person name="LaButti K."/>
            <person name="Andreopoulos B."/>
            <person name="Lipzen A."/>
            <person name="Chen C."/>
            <person name="Yanf M."/>
            <person name="Daum C."/>
            <person name="Ng V."/>
            <person name="Clum A."/>
            <person name="Steindorff A."/>
            <person name="Ohm R."/>
            <person name="Martin F."/>
            <person name="Silar P."/>
            <person name="Natvig D."/>
            <person name="Lalanne C."/>
            <person name="Gautier V."/>
            <person name="Ament-velasquez S.L."/>
            <person name="Kruys A."/>
            <person name="Hutchinson M.I."/>
            <person name="Powell A.J."/>
            <person name="Barry K."/>
            <person name="Miller A.N."/>
            <person name="Grigoriev I.V."/>
            <person name="Debuchy R."/>
            <person name="Gladieux P."/>
            <person name="Thoren M.H."/>
            <person name="Johannesson H."/>
        </authorList>
    </citation>
    <scope>NUCLEOTIDE SEQUENCE</scope>
    <source>
        <strain evidence="13">SMH2392-1A</strain>
    </source>
</reference>
<dbReference type="RefSeq" id="XP_060300515.1">
    <property type="nucleotide sequence ID" value="XM_060446977.1"/>
</dbReference>
<sequence length="490" mass="53957">MLPSRGLLRAGPSSGLARATFQLPSTRALSRRFGTALRTNNVTTPSHTFRPSTSVLGSRRIGGSVAITAAPQQVIFYLGQARYASTQPAAAAISGALPAAPSPAQDLSELAHISSTPIDLTGSDLLNIPEQIGFLKTLGLDYGWGPTAVMEWALEHIYVVGGLPWWASLAALAVAMRVFIFKPSLTAAVHSQRMQDLRKTPAYDKAMKEMQESMFKGGDKTAAMEARNKMRLMNKAAGFKQWKTFFPLVNIPLGYGMFRLFRGMAALPVPSLETGGTLWFPDLTIADPYFVLPLLTAFFFVQGFRIPLPYMAPAQQKTMRIMGVVMLPLSLVFTLFLPSGIQFYFLCTGSLQFLQTWLFYQSWFRRWTGLGPLPSITGPTEPVKMKPGQWQAPRTIDATARAVGVAPKKENFYESIKGGVGAVKEKFNDYSANSDKKVDHKKSKEYQERRVLEEREKHGKAEGLTEIHGDFPFVQESVMSPHPAASVPAI</sequence>
<dbReference type="InterPro" id="IPR028055">
    <property type="entry name" value="YidC/Oxa/ALB_C"/>
</dbReference>
<dbReference type="CDD" id="cd20069">
    <property type="entry name" value="5TM_Oxa1-like"/>
    <property type="match status" value="1"/>
</dbReference>
<evidence type="ECO:0000256" key="6">
    <source>
        <dbReference type="ARBA" id="ARBA00022989"/>
    </source>
</evidence>
<evidence type="ECO:0000256" key="10">
    <source>
        <dbReference type="SAM" id="MobiDB-lite"/>
    </source>
</evidence>
<keyword evidence="5" id="KW-0809">Transit peptide</keyword>
<evidence type="ECO:0000256" key="7">
    <source>
        <dbReference type="ARBA" id="ARBA00023128"/>
    </source>
</evidence>
<dbReference type="PANTHER" id="PTHR12428">
    <property type="entry name" value="OXA1"/>
    <property type="match status" value="1"/>
</dbReference>
<proteinExistence type="inferred from homology"/>
<evidence type="ECO:0000256" key="3">
    <source>
        <dbReference type="ARBA" id="ARBA00022692"/>
    </source>
</evidence>
<dbReference type="Proteomes" id="UP001172101">
    <property type="component" value="Unassembled WGS sequence"/>
</dbReference>
<dbReference type="AlphaFoldDB" id="A0AA40B4P2"/>
<feature type="region of interest" description="Disordered" evidence="10">
    <location>
        <begin position="434"/>
        <end position="467"/>
    </location>
</feature>